<protein>
    <recommendedName>
        <fullName evidence="7">Ankyrin repeat protein</fullName>
    </recommendedName>
</protein>
<comment type="caution">
    <text evidence="5">The sequence shown here is derived from an EMBL/GenBank/DDBJ whole genome shotgun (WGS) entry which is preliminary data.</text>
</comment>
<dbReference type="Pfam" id="PF12796">
    <property type="entry name" value="Ank_2"/>
    <property type="match status" value="1"/>
</dbReference>
<dbReference type="InterPro" id="IPR002110">
    <property type="entry name" value="Ankyrin_rpt"/>
</dbReference>
<feature type="region of interest" description="Disordered" evidence="4">
    <location>
        <begin position="385"/>
        <end position="423"/>
    </location>
</feature>
<evidence type="ECO:0000313" key="5">
    <source>
        <dbReference type="EMBL" id="KAL1620454.1"/>
    </source>
</evidence>
<dbReference type="PANTHER" id="PTHR24198">
    <property type="entry name" value="ANKYRIN REPEAT AND PROTEIN KINASE DOMAIN-CONTAINING PROTEIN"/>
    <property type="match status" value="1"/>
</dbReference>
<proteinExistence type="predicted"/>
<feature type="repeat" description="ANK" evidence="3">
    <location>
        <begin position="31"/>
        <end position="63"/>
    </location>
</feature>
<dbReference type="PROSITE" id="PS50088">
    <property type="entry name" value="ANK_REPEAT"/>
    <property type="match status" value="2"/>
</dbReference>
<dbReference type="PANTHER" id="PTHR24198:SF165">
    <property type="entry name" value="ANKYRIN REPEAT-CONTAINING PROTEIN-RELATED"/>
    <property type="match status" value="1"/>
</dbReference>
<dbReference type="SMART" id="SM00248">
    <property type="entry name" value="ANK"/>
    <property type="match status" value="3"/>
</dbReference>
<evidence type="ECO:0000256" key="2">
    <source>
        <dbReference type="ARBA" id="ARBA00023043"/>
    </source>
</evidence>
<evidence type="ECO:0000313" key="6">
    <source>
        <dbReference type="Proteomes" id="UP001521116"/>
    </source>
</evidence>
<dbReference type="SUPFAM" id="SSF48403">
    <property type="entry name" value="Ankyrin repeat"/>
    <property type="match status" value="1"/>
</dbReference>
<gene>
    <name evidence="5" type="ORF">SLS56_009685</name>
</gene>
<reference evidence="5 6" key="1">
    <citation type="submission" date="2024-02" db="EMBL/GenBank/DDBJ databases">
        <title>De novo assembly and annotation of 12 fungi associated with fruit tree decline syndrome in Ontario, Canada.</title>
        <authorList>
            <person name="Sulman M."/>
            <person name="Ellouze W."/>
            <person name="Ilyukhin E."/>
        </authorList>
    </citation>
    <scope>NUCLEOTIDE SEQUENCE [LARGE SCALE GENOMIC DNA]</scope>
    <source>
        <strain evidence="5 6">M1-105</strain>
    </source>
</reference>
<feature type="region of interest" description="Disordered" evidence="4">
    <location>
        <begin position="294"/>
        <end position="335"/>
    </location>
</feature>
<evidence type="ECO:0000256" key="4">
    <source>
        <dbReference type="SAM" id="MobiDB-lite"/>
    </source>
</evidence>
<dbReference type="InterPro" id="IPR036770">
    <property type="entry name" value="Ankyrin_rpt-contain_sf"/>
</dbReference>
<sequence>MELRLALDEGLAETINQPVPLDGIPKPPEPSDRTLLYWAAAMSTLEVVDVLLEFGAKPDPSEDGFAYYTPLNAAIRRNDRPIARRLLEQGASVHHRDAVGRQPLHVACEHTKDPEIVSMLLDEYFAKVDAPLDGTSTTALKIALHRRAKHYGGREQIPATLIVQDMRGAPEWQKRLSKYLPITEKYPDYNVNTDFHGELISHDIGDLFRKAAQIVSMKMFVEAEFRKDKTSRFYAGVVFVQRKLLEYGVKPVDFPTDFVLDAFSLLLQPLTPTIHLPADATPVLELVPHPYRPQATSKALSPPTRPSLLLSGATAEPTTTKSPTSSNGPTNASLLRPTINLDTSFTRAPWLAENLVSAAPGWSPGRQSPNQAKFFASPSWSNFLQSPGWKSPARGGSSDTNPFRENLPPISELQALPLPTSRQ</sequence>
<keyword evidence="1" id="KW-0677">Repeat</keyword>
<dbReference type="PROSITE" id="PS50297">
    <property type="entry name" value="ANK_REP_REGION"/>
    <property type="match status" value="1"/>
</dbReference>
<dbReference type="Gene3D" id="1.25.40.20">
    <property type="entry name" value="Ankyrin repeat-containing domain"/>
    <property type="match status" value="1"/>
</dbReference>
<evidence type="ECO:0000256" key="1">
    <source>
        <dbReference type="ARBA" id="ARBA00022737"/>
    </source>
</evidence>
<feature type="repeat" description="ANK" evidence="3">
    <location>
        <begin position="66"/>
        <end position="98"/>
    </location>
</feature>
<dbReference type="Proteomes" id="UP001521116">
    <property type="component" value="Unassembled WGS sequence"/>
</dbReference>
<keyword evidence="2 3" id="KW-0040">ANK repeat</keyword>
<dbReference type="EMBL" id="JAJVDC020000169">
    <property type="protein sequence ID" value="KAL1620454.1"/>
    <property type="molecule type" value="Genomic_DNA"/>
</dbReference>
<evidence type="ECO:0008006" key="7">
    <source>
        <dbReference type="Google" id="ProtNLM"/>
    </source>
</evidence>
<organism evidence="5 6">
    <name type="scientific">Neofusicoccum ribis</name>
    <dbReference type="NCBI Taxonomy" id="45134"/>
    <lineage>
        <taxon>Eukaryota</taxon>
        <taxon>Fungi</taxon>
        <taxon>Dikarya</taxon>
        <taxon>Ascomycota</taxon>
        <taxon>Pezizomycotina</taxon>
        <taxon>Dothideomycetes</taxon>
        <taxon>Dothideomycetes incertae sedis</taxon>
        <taxon>Botryosphaeriales</taxon>
        <taxon>Botryosphaeriaceae</taxon>
        <taxon>Neofusicoccum</taxon>
    </lineage>
</organism>
<accession>A0ABR3SI20</accession>
<evidence type="ECO:0000256" key="3">
    <source>
        <dbReference type="PROSITE-ProRule" id="PRU00023"/>
    </source>
</evidence>
<keyword evidence="6" id="KW-1185">Reference proteome</keyword>
<feature type="compositionally biased region" description="Polar residues" evidence="4">
    <location>
        <begin position="316"/>
        <end position="333"/>
    </location>
</feature>
<feature type="compositionally biased region" description="Low complexity" evidence="4">
    <location>
        <begin position="300"/>
        <end position="311"/>
    </location>
</feature>
<name>A0ABR3SI20_9PEZI</name>